<name>A0A913XVI8_EXADI</name>
<dbReference type="RefSeq" id="XP_020909832.2">
    <property type="nucleotide sequence ID" value="XM_021054173.2"/>
</dbReference>
<dbReference type="SUPFAM" id="SSF53335">
    <property type="entry name" value="S-adenosyl-L-methionine-dependent methyltransferases"/>
    <property type="match status" value="1"/>
</dbReference>
<organism evidence="1 2">
    <name type="scientific">Exaiptasia diaphana</name>
    <name type="common">Tropical sea anemone</name>
    <name type="synonym">Aiptasia pulchella</name>
    <dbReference type="NCBI Taxonomy" id="2652724"/>
    <lineage>
        <taxon>Eukaryota</taxon>
        <taxon>Metazoa</taxon>
        <taxon>Cnidaria</taxon>
        <taxon>Anthozoa</taxon>
        <taxon>Hexacorallia</taxon>
        <taxon>Actiniaria</taxon>
        <taxon>Aiptasiidae</taxon>
        <taxon>Exaiptasia</taxon>
    </lineage>
</organism>
<sequence>MSSPGSEMESLSLQTGKHYSLCYSVFKQSIVGKSCTLYFRHLPNVIRSMFQDTKEMSQFNILSIGSGDGTEDIKVVKIVEEELQRIEKYRDVKIFLRGIEPNEYFKSLYDKSIEELTGSLKTRSVFDVRGNTFEEYMDQNDDLRFDLVVFTHSMYYLDEEKSLKFCFDKALKANGKVLVTLDISWILASVEVVEMVMKAVEKNKWRSSHATDEYEIDVTKVFDAKSEEGILLLDFLMHKVDFRANAGKEQLDHAMKVVEENTTLKNGKRFGKVAVRMFIISR</sequence>
<evidence type="ECO:0000313" key="1">
    <source>
        <dbReference type="EnsemblMetazoa" id="XP_020909832.2"/>
    </source>
</evidence>
<reference evidence="1" key="1">
    <citation type="submission" date="2022-11" db="UniProtKB">
        <authorList>
            <consortium name="EnsemblMetazoa"/>
        </authorList>
    </citation>
    <scope>IDENTIFICATION</scope>
</reference>
<dbReference type="EnsemblMetazoa" id="XM_021054173.2">
    <property type="protein sequence ID" value="XP_020909832.2"/>
    <property type="gene ID" value="LOC110247714"/>
</dbReference>
<dbReference type="Proteomes" id="UP000887567">
    <property type="component" value="Unplaced"/>
</dbReference>
<dbReference type="OrthoDB" id="5984880at2759"/>
<dbReference type="AlphaFoldDB" id="A0A913XVI8"/>
<evidence type="ECO:0000313" key="2">
    <source>
        <dbReference type="Proteomes" id="UP000887567"/>
    </source>
</evidence>
<protein>
    <recommendedName>
        <fullName evidence="3">Histamine N-methyltransferase</fullName>
    </recommendedName>
</protein>
<dbReference type="Gene3D" id="3.40.50.150">
    <property type="entry name" value="Vaccinia Virus protein VP39"/>
    <property type="match status" value="1"/>
</dbReference>
<accession>A0A913XVI8</accession>
<proteinExistence type="predicted"/>
<dbReference type="GeneID" id="110247714"/>
<dbReference type="KEGG" id="epa:110247714"/>
<keyword evidence="2" id="KW-1185">Reference proteome</keyword>
<evidence type="ECO:0008006" key="3">
    <source>
        <dbReference type="Google" id="ProtNLM"/>
    </source>
</evidence>
<dbReference type="InterPro" id="IPR029063">
    <property type="entry name" value="SAM-dependent_MTases_sf"/>
</dbReference>